<dbReference type="AlphaFoldDB" id="A0AAX0VA16"/>
<evidence type="ECO:0000313" key="3">
    <source>
        <dbReference type="EMBL" id="PKX77320.1"/>
    </source>
</evidence>
<evidence type="ECO:0000256" key="1">
    <source>
        <dbReference type="ARBA" id="ARBA00023118"/>
    </source>
</evidence>
<protein>
    <submittedName>
        <fullName evidence="3">Nucleotidyltransferase</fullName>
    </submittedName>
</protein>
<keyword evidence="1" id="KW-0051">Antiviral defense</keyword>
<gene>
    <name evidence="3" type="ORF">CUR37_07105</name>
</gene>
<dbReference type="InterPro" id="IPR006116">
    <property type="entry name" value="NT_2-5OAS_ClassI-CCAase"/>
</dbReference>
<dbReference type="GO" id="GO:0016779">
    <property type="term" value="F:nucleotidyltransferase activity"/>
    <property type="evidence" value="ECO:0007669"/>
    <property type="project" value="InterPro"/>
</dbReference>
<comment type="caution">
    <text evidence="3">The sequence shown here is derived from an EMBL/GenBank/DDBJ whole genome shotgun (WGS) entry which is preliminary data.</text>
</comment>
<sequence>MIFSESRLVYFSAPLSVTEDAKCKHAIQQVRDSLKNLGFVEDVNGITKSFEGASSYETRMENISSGEKIKVFIQGSYANNTNIKAESDVDIAVVRETPFHAEYRSVQPHPQTDATFNFIVAAPDTVTFKDRVESCLRASFPGQVGRHNKSIRVSGNTYRKDADTVPAMRYRNYKWNFSDDPEEYIRGIRIKPDQGETIVNYPEQHILEGRKKNVATNHSYKKQVRIMKSVCGKWLMLDTLLLGKCHPLDWNH</sequence>
<name>A0AAX0VA16_LATSK</name>
<proteinExistence type="predicted"/>
<organism evidence="3 4">
    <name type="scientific">Latilactobacillus sakei</name>
    <name type="common">Lactobacillus sakei</name>
    <dbReference type="NCBI Taxonomy" id="1599"/>
    <lineage>
        <taxon>Bacteria</taxon>
        <taxon>Bacillati</taxon>
        <taxon>Bacillota</taxon>
        <taxon>Bacilli</taxon>
        <taxon>Lactobacillales</taxon>
        <taxon>Lactobacillaceae</taxon>
        <taxon>Latilactobacillus</taxon>
    </lineage>
</organism>
<dbReference type="Pfam" id="PF01909">
    <property type="entry name" value="NTP_transf_2"/>
    <property type="match status" value="1"/>
</dbReference>
<reference evidence="3 4" key="1">
    <citation type="submission" date="2016-09" db="EMBL/GenBank/DDBJ databases">
        <authorList>
            <person name="Inglin R.C."/>
        </authorList>
    </citation>
    <scope>NUCLEOTIDE SEQUENCE [LARGE SCALE GENOMIC DNA]</scope>
    <source>
        <strain evidence="3 4">RI-517</strain>
    </source>
</reference>
<dbReference type="Proteomes" id="UP000234349">
    <property type="component" value="Unassembled WGS sequence"/>
</dbReference>
<dbReference type="GO" id="GO:0051607">
    <property type="term" value="P:defense response to virus"/>
    <property type="evidence" value="ECO:0007669"/>
    <property type="project" value="UniProtKB-KW"/>
</dbReference>
<evidence type="ECO:0000259" key="2">
    <source>
        <dbReference type="Pfam" id="PF01909"/>
    </source>
</evidence>
<dbReference type="Gene3D" id="3.30.460.10">
    <property type="entry name" value="Beta Polymerase, domain 2"/>
    <property type="match status" value="1"/>
</dbReference>
<dbReference type="SUPFAM" id="SSF81301">
    <property type="entry name" value="Nucleotidyltransferase"/>
    <property type="match status" value="1"/>
</dbReference>
<dbReference type="InterPro" id="IPR043519">
    <property type="entry name" value="NT_sf"/>
</dbReference>
<dbReference type="RefSeq" id="WP_099770437.1">
    <property type="nucleotide sequence ID" value="NZ_JAHIAI010000043.1"/>
</dbReference>
<dbReference type="CDD" id="cd05400">
    <property type="entry name" value="NT_2-5OAS_ClassI-CCAase"/>
    <property type="match status" value="1"/>
</dbReference>
<feature type="domain" description="Polymerase nucleotidyl transferase" evidence="2">
    <location>
        <begin position="65"/>
        <end position="99"/>
    </location>
</feature>
<dbReference type="EMBL" id="MKGH01000034">
    <property type="protein sequence ID" value="PKX77320.1"/>
    <property type="molecule type" value="Genomic_DNA"/>
</dbReference>
<dbReference type="InterPro" id="IPR002934">
    <property type="entry name" value="Polymerase_NTP_transf_dom"/>
</dbReference>
<evidence type="ECO:0000313" key="4">
    <source>
        <dbReference type="Proteomes" id="UP000234349"/>
    </source>
</evidence>
<accession>A0AAX0VA16</accession>